<name>E1R7U0_SEDSS</name>
<dbReference type="InterPro" id="IPR024227">
    <property type="entry name" value="DUF3795"/>
</dbReference>
<dbReference type="OrthoDB" id="166000at2"/>
<evidence type="ECO:0000313" key="2">
    <source>
        <dbReference type="Proteomes" id="UP000002318"/>
    </source>
</evidence>
<accession>E1R7U0</accession>
<keyword evidence="2" id="KW-1185">Reference proteome</keyword>
<dbReference type="EMBL" id="CP002116">
    <property type="protein sequence ID" value="ADK82795.1"/>
    <property type="molecule type" value="Genomic_DNA"/>
</dbReference>
<dbReference type="Proteomes" id="UP000002318">
    <property type="component" value="Chromosome"/>
</dbReference>
<dbReference type="Pfam" id="PF12675">
    <property type="entry name" value="DUF3795"/>
    <property type="match status" value="1"/>
</dbReference>
<dbReference type="RefSeq" id="WP_013256254.1">
    <property type="nucleotide sequence ID" value="NC_014364.1"/>
</dbReference>
<organism evidence="1 2">
    <name type="scientific">Sediminispirochaeta smaragdinae (strain DSM 11293 / JCM 15392 / SEBR 4228)</name>
    <name type="common">Spirochaeta smaragdinae</name>
    <dbReference type="NCBI Taxonomy" id="573413"/>
    <lineage>
        <taxon>Bacteria</taxon>
        <taxon>Pseudomonadati</taxon>
        <taxon>Spirochaetota</taxon>
        <taxon>Spirochaetia</taxon>
        <taxon>Spirochaetales</taxon>
        <taxon>Spirochaetaceae</taxon>
        <taxon>Sediminispirochaeta</taxon>
    </lineage>
</organism>
<sequence>MNSNFIAPCGVDCVNCDFFYQNCTPAFLERMATAAGKTPSELVCKGCREQGGCPLTGTCDTLACIRQQGKDFCYECDRFPCERLLPAKDKADKLPHNLKVYNLCRIKAVGLSRFIEEAKGIRDRYFNGSMIIGKGPQLPDDM</sequence>
<evidence type="ECO:0000313" key="1">
    <source>
        <dbReference type="EMBL" id="ADK82795.1"/>
    </source>
</evidence>
<dbReference type="AlphaFoldDB" id="E1R7U0"/>
<proteinExistence type="predicted"/>
<dbReference type="STRING" id="573413.Spirs_3709"/>
<protein>
    <recommendedName>
        <fullName evidence="3">DUF3795 domain-containing protein</fullName>
    </recommendedName>
</protein>
<dbReference type="eggNOG" id="COG0826">
    <property type="taxonomic scope" value="Bacteria"/>
</dbReference>
<dbReference type="HOGENOM" id="CLU_1774423_0_0_12"/>
<reference evidence="1 2" key="1">
    <citation type="journal article" date="2010" name="Stand. Genomic Sci.">
        <title>Complete genome sequence of Spirochaeta smaragdinae type strain (SEBR 4228).</title>
        <authorList>
            <person name="Mavromatis K."/>
            <person name="Yasawong M."/>
            <person name="Chertkov O."/>
            <person name="Lapidus A."/>
            <person name="Lucas S."/>
            <person name="Nolan M."/>
            <person name="Del Rio T.G."/>
            <person name="Tice H."/>
            <person name="Cheng J.F."/>
            <person name="Pitluck S."/>
            <person name="Liolios K."/>
            <person name="Ivanova N."/>
            <person name="Tapia R."/>
            <person name="Han C."/>
            <person name="Bruce D."/>
            <person name="Goodwin L."/>
            <person name="Pati A."/>
            <person name="Chen A."/>
            <person name="Palaniappan K."/>
            <person name="Land M."/>
            <person name="Hauser L."/>
            <person name="Chang Y.J."/>
            <person name="Jeffries C.D."/>
            <person name="Detter J.C."/>
            <person name="Rohde M."/>
            <person name="Brambilla E."/>
            <person name="Spring S."/>
            <person name="Goker M."/>
            <person name="Sikorski J."/>
            <person name="Woyke T."/>
            <person name="Bristow J."/>
            <person name="Eisen J.A."/>
            <person name="Markowitz V."/>
            <person name="Hugenholtz P."/>
            <person name="Klenk H.P."/>
            <person name="Kyrpides N.C."/>
        </authorList>
    </citation>
    <scope>NUCLEOTIDE SEQUENCE [LARGE SCALE GENOMIC DNA]</scope>
    <source>
        <strain evidence="2">DSM 11293 / JCM 15392 / SEBR 4228</strain>
    </source>
</reference>
<evidence type="ECO:0008006" key="3">
    <source>
        <dbReference type="Google" id="ProtNLM"/>
    </source>
</evidence>
<dbReference type="KEGG" id="ssm:Spirs_3709"/>
<gene>
    <name evidence="1" type="ordered locus">Spirs_3709</name>
</gene>